<evidence type="ECO:0000313" key="2">
    <source>
        <dbReference type="Proteomes" id="UP000054560"/>
    </source>
</evidence>
<dbReference type="AlphaFoldDB" id="A0A0L0F923"/>
<dbReference type="EMBL" id="KQ245911">
    <property type="protein sequence ID" value="KNC73220.1"/>
    <property type="molecule type" value="Genomic_DNA"/>
</dbReference>
<gene>
    <name evidence="1" type="ORF">SARC_14220</name>
</gene>
<dbReference type="InterPro" id="IPR029044">
    <property type="entry name" value="Nucleotide-diphossugar_trans"/>
</dbReference>
<proteinExistence type="predicted"/>
<dbReference type="Gene3D" id="3.90.550.10">
    <property type="entry name" value="Spore Coat Polysaccharide Biosynthesis Protein SpsA, Chain A"/>
    <property type="match status" value="1"/>
</dbReference>
<dbReference type="RefSeq" id="XP_014147122.1">
    <property type="nucleotide sequence ID" value="XM_014291647.1"/>
</dbReference>
<sequence>FTQQRALHHGKTDAEVKRIALLVLSAPDYDSLYSEMATMTQSNKERYCQIHGYALYNEDRMAVNKTLWATKAATRTEAYVKHLHKHEW</sequence>
<dbReference type="GeneID" id="25914724"/>
<dbReference type="Proteomes" id="UP000054560">
    <property type="component" value="Unassembled WGS sequence"/>
</dbReference>
<feature type="non-terminal residue" evidence="1">
    <location>
        <position position="1"/>
    </location>
</feature>
<name>A0A0L0F923_9EUKA</name>
<feature type="non-terminal residue" evidence="1">
    <location>
        <position position="88"/>
    </location>
</feature>
<organism evidence="1 2">
    <name type="scientific">Sphaeroforma arctica JP610</name>
    <dbReference type="NCBI Taxonomy" id="667725"/>
    <lineage>
        <taxon>Eukaryota</taxon>
        <taxon>Ichthyosporea</taxon>
        <taxon>Ichthyophonida</taxon>
        <taxon>Sphaeroforma</taxon>
    </lineage>
</organism>
<accession>A0A0L0F923</accession>
<protein>
    <submittedName>
        <fullName evidence="1">Uncharacterized protein</fullName>
    </submittedName>
</protein>
<reference evidence="1 2" key="1">
    <citation type="submission" date="2011-02" db="EMBL/GenBank/DDBJ databases">
        <title>The Genome Sequence of Sphaeroforma arctica JP610.</title>
        <authorList>
            <consortium name="The Broad Institute Genome Sequencing Platform"/>
            <person name="Russ C."/>
            <person name="Cuomo C."/>
            <person name="Young S.K."/>
            <person name="Zeng Q."/>
            <person name="Gargeya S."/>
            <person name="Alvarado L."/>
            <person name="Berlin A."/>
            <person name="Chapman S.B."/>
            <person name="Chen Z."/>
            <person name="Freedman E."/>
            <person name="Gellesch M."/>
            <person name="Goldberg J."/>
            <person name="Griggs A."/>
            <person name="Gujja S."/>
            <person name="Heilman E."/>
            <person name="Heiman D."/>
            <person name="Howarth C."/>
            <person name="Mehta T."/>
            <person name="Neiman D."/>
            <person name="Pearson M."/>
            <person name="Roberts A."/>
            <person name="Saif S."/>
            <person name="Shea T."/>
            <person name="Shenoy N."/>
            <person name="Sisk P."/>
            <person name="Stolte C."/>
            <person name="Sykes S."/>
            <person name="White J."/>
            <person name="Yandava C."/>
            <person name="Burger G."/>
            <person name="Gray M.W."/>
            <person name="Holland P.W.H."/>
            <person name="King N."/>
            <person name="Lang F.B.F."/>
            <person name="Roger A.J."/>
            <person name="Ruiz-Trillo I."/>
            <person name="Haas B."/>
            <person name="Nusbaum C."/>
            <person name="Birren B."/>
        </authorList>
    </citation>
    <scope>NUCLEOTIDE SEQUENCE [LARGE SCALE GENOMIC DNA]</scope>
    <source>
        <strain evidence="1 2">JP610</strain>
    </source>
</reference>
<evidence type="ECO:0000313" key="1">
    <source>
        <dbReference type="EMBL" id="KNC73220.1"/>
    </source>
</evidence>
<keyword evidence="2" id="KW-1185">Reference proteome</keyword>